<accession>A0ABV7I3U6</accession>
<gene>
    <name evidence="1" type="ORF">ACFOHV_06240</name>
</gene>
<sequence length="97" mass="10534">MDEHFSECSVYPPDQARLIENVSLRMSALGASIVLNDSETVFLLDEGVAVMKSVNGRLLMQVSAANIIVLRALKIAFEASIFDASAVVPAEFFWCPG</sequence>
<organism evidence="1 2">
    <name type="scientific">Ciceribacter thiooxidans</name>
    <dbReference type="NCBI Taxonomy" id="1969821"/>
    <lineage>
        <taxon>Bacteria</taxon>
        <taxon>Pseudomonadati</taxon>
        <taxon>Pseudomonadota</taxon>
        <taxon>Alphaproteobacteria</taxon>
        <taxon>Hyphomicrobiales</taxon>
        <taxon>Rhizobiaceae</taxon>
        <taxon>Ciceribacter</taxon>
    </lineage>
</organism>
<protein>
    <submittedName>
        <fullName evidence="1">Uncharacterized protein</fullName>
    </submittedName>
</protein>
<dbReference type="EMBL" id="JBHRTG010000006">
    <property type="protein sequence ID" value="MFC3162876.1"/>
    <property type="molecule type" value="Genomic_DNA"/>
</dbReference>
<comment type="caution">
    <text evidence="1">The sequence shown here is derived from an EMBL/GenBank/DDBJ whole genome shotgun (WGS) entry which is preliminary data.</text>
</comment>
<evidence type="ECO:0000313" key="1">
    <source>
        <dbReference type="EMBL" id="MFC3162876.1"/>
    </source>
</evidence>
<reference evidence="2" key="1">
    <citation type="journal article" date="2019" name="Int. J. Syst. Evol. Microbiol.">
        <title>The Global Catalogue of Microorganisms (GCM) 10K type strain sequencing project: providing services to taxonomists for standard genome sequencing and annotation.</title>
        <authorList>
            <consortium name="The Broad Institute Genomics Platform"/>
            <consortium name="The Broad Institute Genome Sequencing Center for Infectious Disease"/>
            <person name="Wu L."/>
            <person name="Ma J."/>
        </authorList>
    </citation>
    <scope>NUCLEOTIDE SEQUENCE [LARGE SCALE GENOMIC DNA]</scope>
    <source>
        <strain evidence="2">KCTC 52231</strain>
    </source>
</reference>
<dbReference type="RefSeq" id="WP_182307842.1">
    <property type="nucleotide sequence ID" value="NZ_CP059897.1"/>
</dbReference>
<name>A0ABV7I3U6_9HYPH</name>
<proteinExistence type="predicted"/>
<dbReference type="Proteomes" id="UP001595647">
    <property type="component" value="Unassembled WGS sequence"/>
</dbReference>
<evidence type="ECO:0000313" key="2">
    <source>
        <dbReference type="Proteomes" id="UP001595647"/>
    </source>
</evidence>
<keyword evidence="2" id="KW-1185">Reference proteome</keyword>